<evidence type="ECO:0000259" key="10">
    <source>
        <dbReference type="Pfam" id="PF11799"/>
    </source>
</evidence>
<keyword evidence="5" id="KW-0227">DNA damage</keyword>
<evidence type="ECO:0000256" key="8">
    <source>
        <dbReference type="SAM" id="MobiDB-lite"/>
    </source>
</evidence>
<keyword evidence="12" id="KW-1185">Reference proteome</keyword>
<name>A0A6B8KH57_9HYPH</name>
<evidence type="ECO:0000259" key="9">
    <source>
        <dbReference type="Pfam" id="PF00817"/>
    </source>
</evidence>
<accession>A0A6B8KH57</accession>
<dbReference type="Proteomes" id="UP000309061">
    <property type="component" value="Chromosome"/>
</dbReference>
<evidence type="ECO:0000256" key="4">
    <source>
        <dbReference type="ARBA" id="ARBA00012417"/>
    </source>
</evidence>
<dbReference type="Gene3D" id="3.30.70.270">
    <property type="match status" value="1"/>
</dbReference>
<dbReference type="InterPro" id="IPR043502">
    <property type="entry name" value="DNA/RNA_pol_sf"/>
</dbReference>
<comment type="subunit">
    <text evidence="3">Monomer.</text>
</comment>
<reference evidence="11 12" key="1">
    <citation type="submission" date="2019-11" db="EMBL/GenBank/DDBJ databases">
        <title>The genome sequence of Methylocystis heyeri.</title>
        <authorList>
            <person name="Oshkin I.Y."/>
            <person name="Miroshnikov K."/>
            <person name="Dedysh S.N."/>
        </authorList>
    </citation>
    <scope>NUCLEOTIDE SEQUENCE [LARGE SCALE GENOMIC DNA]</scope>
    <source>
        <strain evidence="11 12">H2</strain>
    </source>
</reference>
<dbReference type="KEGG" id="mhey:H2LOC_015925"/>
<dbReference type="Pfam" id="PF00817">
    <property type="entry name" value="IMS"/>
    <property type="match status" value="1"/>
</dbReference>
<dbReference type="Gene3D" id="3.40.1170.60">
    <property type="match status" value="1"/>
</dbReference>
<dbReference type="OrthoDB" id="9788640at2"/>
<evidence type="ECO:0000256" key="3">
    <source>
        <dbReference type="ARBA" id="ARBA00011245"/>
    </source>
</evidence>
<evidence type="ECO:0000256" key="7">
    <source>
        <dbReference type="ARBA" id="ARBA00049244"/>
    </source>
</evidence>
<dbReference type="InterPro" id="IPR050356">
    <property type="entry name" value="SulA_CellDiv_inhibitor"/>
</dbReference>
<comment type="cofactor">
    <cofactor evidence="1">
        <name>Mg(2+)</name>
        <dbReference type="ChEBI" id="CHEBI:18420"/>
    </cofactor>
</comment>
<evidence type="ECO:0000313" key="12">
    <source>
        <dbReference type="Proteomes" id="UP000309061"/>
    </source>
</evidence>
<comment type="similarity">
    <text evidence="2">Belongs to the DNA polymerase type-Y family.</text>
</comment>
<dbReference type="AlphaFoldDB" id="A0A6B8KH57"/>
<gene>
    <name evidence="11" type="ORF">H2LOC_015925</name>
</gene>
<dbReference type="CDD" id="cd03468">
    <property type="entry name" value="PolY_like"/>
    <property type="match status" value="1"/>
</dbReference>
<dbReference type="RefSeq" id="WP_136497992.1">
    <property type="nucleotide sequence ID" value="NZ_CP046052.1"/>
</dbReference>
<feature type="domain" description="UmuC" evidence="9">
    <location>
        <begin position="26"/>
        <end position="149"/>
    </location>
</feature>
<comment type="catalytic activity">
    <reaction evidence="7">
        <text>DNA(n) + a 2'-deoxyribonucleoside 5'-triphosphate = DNA(n+1) + diphosphate</text>
        <dbReference type="Rhea" id="RHEA:22508"/>
        <dbReference type="Rhea" id="RHEA-COMP:17339"/>
        <dbReference type="Rhea" id="RHEA-COMP:17340"/>
        <dbReference type="ChEBI" id="CHEBI:33019"/>
        <dbReference type="ChEBI" id="CHEBI:61560"/>
        <dbReference type="ChEBI" id="CHEBI:173112"/>
        <dbReference type="EC" id="2.7.7.7"/>
    </reaction>
</comment>
<evidence type="ECO:0000313" key="11">
    <source>
        <dbReference type="EMBL" id="QGM47057.1"/>
    </source>
</evidence>
<dbReference type="InterPro" id="IPR001126">
    <property type="entry name" value="UmuC"/>
</dbReference>
<feature type="domain" description="DNA polymerase Y-family little finger" evidence="10">
    <location>
        <begin position="242"/>
        <end position="324"/>
    </location>
</feature>
<evidence type="ECO:0000256" key="2">
    <source>
        <dbReference type="ARBA" id="ARBA00010945"/>
    </source>
</evidence>
<proteinExistence type="inferred from homology"/>
<feature type="region of interest" description="Disordered" evidence="8">
    <location>
        <begin position="376"/>
        <end position="397"/>
    </location>
</feature>
<dbReference type="SUPFAM" id="SSF56672">
    <property type="entry name" value="DNA/RNA polymerases"/>
    <property type="match status" value="1"/>
</dbReference>
<dbReference type="InterPro" id="IPR017961">
    <property type="entry name" value="DNA_pol_Y-fam_little_finger"/>
</dbReference>
<comment type="function">
    <text evidence="6">Poorly processive, error-prone DNA polymerase involved in untargeted mutagenesis. Copies undamaged DNA at stalled replication forks, which arise in vivo from mismatched or misaligned primer ends. These misaligned primers can be extended by PolIV. Exhibits no 3'-5' exonuclease (proofreading) activity. May be involved in translesional synthesis, in conjunction with the beta clamp from PolIII.</text>
</comment>
<evidence type="ECO:0000256" key="1">
    <source>
        <dbReference type="ARBA" id="ARBA00001946"/>
    </source>
</evidence>
<dbReference type="EMBL" id="CP046052">
    <property type="protein sequence ID" value="QGM47057.1"/>
    <property type="molecule type" value="Genomic_DNA"/>
</dbReference>
<dbReference type="EC" id="2.7.7.7" evidence="4"/>
<dbReference type="GO" id="GO:0003684">
    <property type="term" value="F:damaged DNA binding"/>
    <property type="evidence" value="ECO:0007669"/>
    <property type="project" value="InterPro"/>
</dbReference>
<dbReference type="GO" id="GO:0006281">
    <property type="term" value="P:DNA repair"/>
    <property type="evidence" value="ECO:0007669"/>
    <property type="project" value="InterPro"/>
</dbReference>
<dbReference type="InterPro" id="IPR043128">
    <property type="entry name" value="Rev_trsase/Diguanyl_cyclase"/>
</dbReference>
<dbReference type="PANTHER" id="PTHR35369:SF2">
    <property type="entry name" value="BLR3025 PROTEIN"/>
    <property type="match status" value="1"/>
</dbReference>
<evidence type="ECO:0000256" key="6">
    <source>
        <dbReference type="ARBA" id="ARBA00025589"/>
    </source>
</evidence>
<protein>
    <recommendedName>
        <fullName evidence="4">DNA-directed DNA polymerase</fullName>
        <ecNumber evidence="4">2.7.7.7</ecNumber>
    </recommendedName>
</protein>
<dbReference type="Pfam" id="PF11799">
    <property type="entry name" value="IMS_C"/>
    <property type="match status" value="1"/>
</dbReference>
<evidence type="ECO:0000256" key="5">
    <source>
        <dbReference type="ARBA" id="ARBA00022763"/>
    </source>
</evidence>
<dbReference type="PANTHER" id="PTHR35369">
    <property type="entry name" value="BLR3025 PROTEIN-RELATED"/>
    <property type="match status" value="1"/>
</dbReference>
<sequence length="573" mass="62828">MRFLSVFLPRLPTDRILRRGGDAAERPFALWRKVKGAERIVAVNAAAQRRKVFPGMAVADARALYPALALEENDPESDAAMLEAVADWHRRFTPLAALDAPDGVMLDVTGAAQLFGGEASLLEEIGRRLAAQGFCARTALAPGPALARALARFSDVNIVPAEAAQEDIDAAAAELPIAALGLAEGVLAAMARAGLRRIGDLLARPRAPLAARFGERALTSLDALTCRIRDPITPRFEAPAFMAERRFPDGLTQLADIEATLRRLADELRPLLEREGVGARELEAVFYRVDGAVKRVRTGTSRPLRDPARIFALLRERLARLREEDGLDAGFGFDVLRLCADAVERMDDEQNPLGLREDESAAPGALDIARPVWASKGTPYDRSGDKKSHQNQIAGAHSYRKSQSTFAECALAPDLADIVDRLGARLGLRRVLRLYPQQAHLPEFAIAAIPAAYPAPSPSVAPDLSHAAAAREGFAPTPSRPARLFERPEPIEAMALAPDGPPLRFRWRRALHETVAFEGPERIAPPWWRAPKNAFTRDYFSVVDREGRRFWIYREGLLGEECACAPWFVHGLF</sequence>
<organism evidence="11 12">
    <name type="scientific">Methylocystis heyeri</name>
    <dbReference type="NCBI Taxonomy" id="391905"/>
    <lineage>
        <taxon>Bacteria</taxon>
        <taxon>Pseudomonadati</taxon>
        <taxon>Pseudomonadota</taxon>
        <taxon>Alphaproteobacteria</taxon>
        <taxon>Hyphomicrobiales</taxon>
        <taxon>Methylocystaceae</taxon>
        <taxon>Methylocystis</taxon>
    </lineage>
</organism>